<accession>A0A1L0BYV3</accession>
<gene>
    <name evidence="2" type="ORF">SAMEA4029010_CIC11G00000005202</name>
</gene>
<proteinExistence type="predicted"/>
<dbReference type="EMBL" id="LT635760">
    <property type="protein sequence ID" value="SGZ56513.1"/>
    <property type="molecule type" value="Genomic_DNA"/>
</dbReference>
<evidence type="ECO:0000313" key="2">
    <source>
        <dbReference type="EMBL" id="SGZ56513.1"/>
    </source>
</evidence>
<keyword evidence="3" id="KW-1185">Reference proteome</keyword>
<dbReference type="AlphaFoldDB" id="A0A1L0BYV3"/>
<feature type="region of interest" description="Disordered" evidence="1">
    <location>
        <begin position="1"/>
        <end position="20"/>
    </location>
</feature>
<dbReference type="Proteomes" id="UP000182334">
    <property type="component" value="Chromosome V"/>
</dbReference>
<evidence type="ECO:0000313" key="3">
    <source>
        <dbReference type="Proteomes" id="UP000182334"/>
    </source>
</evidence>
<organism evidence="2 3">
    <name type="scientific">Sungouiella intermedia</name>
    <dbReference type="NCBI Taxonomy" id="45354"/>
    <lineage>
        <taxon>Eukaryota</taxon>
        <taxon>Fungi</taxon>
        <taxon>Dikarya</taxon>
        <taxon>Ascomycota</taxon>
        <taxon>Saccharomycotina</taxon>
        <taxon>Pichiomycetes</taxon>
        <taxon>Metschnikowiaceae</taxon>
        <taxon>Sungouiella</taxon>
    </lineage>
</organism>
<sequence>MGNSSSKLPEVNTRKPKNGIPTKVNMTFKQIYTGTEFQLEFPPANPWSARWLKLYPGMLQFCEGTMRGDPMVLAAYPAEDNDYAIQLPPRKGDKRAFLRVQNTSSGMVYLVEYTTETGEKYTFEWLRYHDAKDGSWRLKQSIPAYGQSEYSQESVAKWIPGDQFKGELGYFEMCGDGLDGKFGEYFPLVAMATVLTIECTNNKNLCNQGRSTDSSADGTSYYGSAGGMS</sequence>
<name>A0A1L0BYV3_9ASCO</name>
<reference evidence="2 3" key="1">
    <citation type="submission" date="2016-10" db="EMBL/GenBank/DDBJ databases">
        <authorList>
            <person name="de Groot N.N."/>
        </authorList>
    </citation>
    <scope>NUCLEOTIDE SEQUENCE [LARGE SCALE GENOMIC DNA]</scope>
    <source>
        <strain evidence="2 3">CBS 141442</strain>
    </source>
</reference>
<protein>
    <submittedName>
        <fullName evidence="2">CIC11C00000005202</fullName>
    </submittedName>
</protein>
<evidence type="ECO:0000256" key="1">
    <source>
        <dbReference type="SAM" id="MobiDB-lite"/>
    </source>
</evidence>